<evidence type="ECO:0000313" key="2">
    <source>
        <dbReference type="Proteomes" id="UP000004713"/>
    </source>
</evidence>
<name>B0NPG8_BACSE</name>
<proteinExistence type="predicted"/>
<comment type="caution">
    <text evidence="1">The sequence shown here is derived from an EMBL/GenBank/DDBJ whole genome shotgun (WGS) entry which is preliminary data.</text>
</comment>
<accession>B0NPG8</accession>
<evidence type="ECO:0000313" key="1">
    <source>
        <dbReference type="EMBL" id="EDS15932.1"/>
    </source>
</evidence>
<protein>
    <submittedName>
        <fullName evidence="1">Uncharacterized protein</fullName>
    </submittedName>
</protein>
<dbReference type="EMBL" id="ABFZ02000018">
    <property type="protein sequence ID" value="EDS15932.1"/>
    <property type="molecule type" value="Genomic_DNA"/>
</dbReference>
<dbReference type="HOGENOM" id="CLU_3196342_0_0_10"/>
<dbReference type="Proteomes" id="UP000004713">
    <property type="component" value="Unassembled WGS sequence"/>
</dbReference>
<sequence length="45" mass="5548">MPKLNFACCLFLFKHRITRVSQKYKLHGKHRFLYSLFREFCVIRA</sequence>
<gene>
    <name evidence="1" type="ORF">BACSTE_01378</name>
</gene>
<dbReference type="AlphaFoldDB" id="B0NPG8"/>
<organism evidence="1 2">
    <name type="scientific">Bacteroides stercoris ATCC 43183</name>
    <dbReference type="NCBI Taxonomy" id="449673"/>
    <lineage>
        <taxon>Bacteria</taxon>
        <taxon>Pseudomonadati</taxon>
        <taxon>Bacteroidota</taxon>
        <taxon>Bacteroidia</taxon>
        <taxon>Bacteroidales</taxon>
        <taxon>Bacteroidaceae</taxon>
        <taxon>Bacteroides</taxon>
    </lineage>
</organism>
<reference evidence="1 2" key="2">
    <citation type="submission" date="2007-11" db="EMBL/GenBank/DDBJ databases">
        <authorList>
            <person name="Fulton L."/>
            <person name="Clifton S."/>
            <person name="Fulton B."/>
            <person name="Xu J."/>
            <person name="Minx P."/>
            <person name="Pepin K.H."/>
            <person name="Johnson M."/>
            <person name="Thiruvilangam P."/>
            <person name="Bhonagiri V."/>
            <person name="Nash W.E."/>
            <person name="Mardis E.R."/>
            <person name="Wilson R.K."/>
        </authorList>
    </citation>
    <scope>NUCLEOTIDE SEQUENCE [LARGE SCALE GENOMIC DNA]</scope>
    <source>
        <strain evidence="1 2">ATCC 43183</strain>
    </source>
</reference>
<reference evidence="1 2" key="1">
    <citation type="submission" date="2007-11" db="EMBL/GenBank/DDBJ databases">
        <title>Draft genome sequence of Bacteroides stercoris(ATCC 43183).</title>
        <authorList>
            <person name="Sudarsanam P."/>
            <person name="Ley R."/>
            <person name="Guruge J."/>
            <person name="Turnbaugh P.J."/>
            <person name="Mahowald M."/>
            <person name="Liep D."/>
            <person name="Gordon J."/>
        </authorList>
    </citation>
    <scope>NUCLEOTIDE SEQUENCE [LARGE SCALE GENOMIC DNA]</scope>
    <source>
        <strain evidence="1 2">ATCC 43183</strain>
    </source>
</reference>